<sequence length="155" mass="17955">MDYRNASDEDLKKAYRRLAMIWHPDRNPSSNKGEAEAKFNQISEAYDVLSDPKKRQIYDLYGEEALEKRKSKAILVASIVELWKCGGMPEKGSIVGYKLTWEMVDACFFSSTVLTTISLYQRCNNTESGEWEMVLDGYEAVVKFVVRFERVEFRV</sequence>
<accession>A0AAU9LZF7</accession>
<gene>
    <name evidence="2" type="ORF">LVIROSA_LOCUS4888</name>
</gene>
<dbReference type="PROSITE" id="PS50076">
    <property type="entry name" value="DNAJ_2"/>
    <property type="match status" value="1"/>
</dbReference>
<dbReference type="InterPro" id="IPR001623">
    <property type="entry name" value="DnaJ_domain"/>
</dbReference>
<comment type="caution">
    <text evidence="2">The sequence shown here is derived from an EMBL/GenBank/DDBJ whole genome shotgun (WGS) entry which is preliminary data.</text>
</comment>
<protein>
    <recommendedName>
        <fullName evidence="1">J domain-containing protein</fullName>
    </recommendedName>
</protein>
<dbReference type="PANTHER" id="PTHR43948:SF10">
    <property type="entry name" value="MRJ, ISOFORM E"/>
    <property type="match status" value="1"/>
</dbReference>
<dbReference type="GO" id="GO:0051087">
    <property type="term" value="F:protein-folding chaperone binding"/>
    <property type="evidence" value="ECO:0007669"/>
    <property type="project" value="TreeGrafter"/>
</dbReference>
<evidence type="ECO:0000259" key="1">
    <source>
        <dbReference type="PROSITE" id="PS50076"/>
    </source>
</evidence>
<dbReference type="PANTHER" id="PTHR43948">
    <property type="entry name" value="DNAJ HOMOLOG SUBFAMILY B"/>
    <property type="match status" value="1"/>
</dbReference>
<dbReference type="InterPro" id="IPR018253">
    <property type="entry name" value="DnaJ_domain_CS"/>
</dbReference>
<dbReference type="GO" id="GO:0005634">
    <property type="term" value="C:nucleus"/>
    <property type="evidence" value="ECO:0007669"/>
    <property type="project" value="TreeGrafter"/>
</dbReference>
<dbReference type="PROSITE" id="PS00636">
    <property type="entry name" value="DNAJ_1"/>
    <property type="match status" value="1"/>
</dbReference>
<evidence type="ECO:0000313" key="3">
    <source>
        <dbReference type="Proteomes" id="UP001157418"/>
    </source>
</evidence>
<reference evidence="2 3" key="1">
    <citation type="submission" date="2022-01" db="EMBL/GenBank/DDBJ databases">
        <authorList>
            <person name="Xiong W."/>
            <person name="Schranz E."/>
        </authorList>
    </citation>
    <scope>NUCLEOTIDE SEQUENCE [LARGE SCALE GENOMIC DNA]</scope>
</reference>
<dbReference type="GO" id="GO:0005737">
    <property type="term" value="C:cytoplasm"/>
    <property type="evidence" value="ECO:0007669"/>
    <property type="project" value="TreeGrafter"/>
</dbReference>
<dbReference type="InterPro" id="IPR036869">
    <property type="entry name" value="J_dom_sf"/>
</dbReference>
<feature type="domain" description="J" evidence="1">
    <location>
        <begin position="1"/>
        <end position="62"/>
    </location>
</feature>
<organism evidence="2 3">
    <name type="scientific">Lactuca virosa</name>
    <dbReference type="NCBI Taxonomy" id="75947"/>
    <lineage>
        <taxon>Eukaryota</taxon>
        <taxon>Viridiplantae</taxon>
        <taxon>Streptophyta</taxon>
        <taxon>Embryophyta</taxon>
        <taxon>Tracheophyta</taxon>
        <taxon>Spermatophyta</taxon>
        <taxon>Magnoliopsida</taxon>
        <taxon>eudicotyledons</taxon>
        <taxon>Gunneridae</taxon>
        <taxon>Pentapetalae</taxon>
        <taxon>asterids</taxon>
        <taxon>campanulids</taxon>
        <taxon>Asterales</taxon>
        <taxon>Asteraceae</taxon>
        <taxon>Cichorioideae</taxon>
        <taxon>Cichorieae</taxon>
        <taxon>Lactucinae</taxon>
        <taxon>Lactuca</taxon>
    </lineage>
</organism>
<dbReference type="SMART" id="SM00271">
    <property type="entry name" value="DnaJ"/>
    <property type="match status" value="1"/>
</dbReference>
<dbReference type="Gene3D" id="1.10.287.110">
    <property type="entry name" value="DnaJ domain"/>
    <property type="match status" value="1"/>
</dbReference>
<dbReference type="SUPFAM" id="SSF46565">
    <property type="entry name" value="Chaperone J-domain"/>
    <property type="match status" value="1"/>
</dbReference>
<dbReference type="EMBL" id="CAKMRJ010000002">
    <property type="protein sequence ID" value="CAH1417184.1"/>
    <property type="molecule type" value="Genomic_DNA"/>
</dbReference>
<name>A0AAU9LZF7_9ASTR</name>
<dbReference type="PRINTS" id="PR00625">
    <property type="entry name" value="JDOMAIN"/>
</dbReference>
<keyword evidence="3" id="KW-1185">Reference proteome</keyword>
<dbReference type="GO" id="GO:0044183">
    <property type="term" value="F:protein folding chaperone"/>
    <property type="evidence" value="ECO:0007669"/>
    <property type="project" value="TreeGrafter"/>
</dbReference>
<dbReference type="CDD" id="cd06257">
    <property type="entry name" value="DnaJ"/>
    <property type="match status" value="1"/>
</dbReference>
<dbReference type="GO" id="GO:0051082">
    <property type="term" value="F:unfolded protein binding"/>
    <property type="evidence" value="ECO:0007669"/>
    <property type="project" value="TreeGrafter"/>
</dbReference>
<dbReference type="AlphaFoldDB" id="A0AAU9LZF7"/>
<dbReference type="Pfam" id="PF00226">
    <property type="entry name" value="DnaJ"/>
    <property type="match status" value="1"/>
</dbReference>
<evidence type="ECO:0000313" key="2">
    <source>
        <dbReference type="EMBL" id="CAH1417184.1"/>
    </source>
</evidence>
<dbReference type="Proteomes" id="UP001157418">
    <property type="component" value="Unassembled WGS sequence"/>
</dbReference>
<proteinExistence type="predicted"/>